<dbReference type="STRING" id="1121428.DESHY_10079"/>
<dbReference type="EMBL" id="CAOS01000007">
    <property type="protein sequence ID" value="CCO07873.1"/>
    <property type="molecule type" value="Genomic_DNA"/>
</dbReference>
<accession>K8E8P6</accession>
<keyword evidence="3" id="KW-1185">Reference proteome</keyword>
<evidence type="ECO:0000313" key="1">
    <source>
        <dbReference type="EMBL" id="CCO06919.1"/>
    </source>
</evidence>
<gene>
    <name evidence="1" type="ORF">DESHY_10079</name>
    <name evidence="2" type="ORF">DESHY_150116</name>
</gene>
<name>K8E8P6_9FIRM</name>
<dbReference type="Proteomes" id="UP000009315">
    <property type="component" value="Unassembled WGS sequence"/>
</dbReference>
<organism evidence="2 3">
    <name type="scientific">Desulforamulus hydrothermalis Lam5 = DSM 18033</name>
    <dbReference type="NCBI Taxonomy" id="1121428"/>
    <lineage>
        <taxon>Bacteria</taxon>
        <taxon>Bacillati</taxon>
        <taxon>Bacillota</taxon>
        <taxon>Clostridia</taxon>
        <taxon>Eubacteriales</taxon>
        <taxon>Peptococcaceae</taxon>
        <taxon>Desulforamulus</taxon>
    </lineage>
</organism>
<reference evidence="2 3" key="1">
    <citation type="journal article" date="2013" name="Genome Announc.">
        <title>Genome Sequence of the Sulfate-Reducing Bacterium Desulfotomaculum hydrothermale Lam5(T).</title>
        <authorList>
            <person name="Amin O."/>
            <person name="Fardeau M.L."/>
            <person name="Valette O."/>
            <person name="Hirschler-Rea A."/>
            <person name="Barbe V."/>
            <person name="Medigue C."/>
            <person name="Vacherie B."/>
            <person name="Ollivier B."/>
            <person name="Bertin P.N."/>
            <person name="Dolla A."/>
        </authorList>
    </citation>
    <scope>NUCLEOTIDE SEQUENCE [LARGE SCALE GENOMIC DNA]</scope>
    <source>
        <strain evidence="3">Lam5 / DSM 18033</strain>
    </source>
</reference>
<sequence length="37" mass="4448">MAERKRARQNFRLIRDCFIILGIQVGQIYLHKVGQIY</sequence>
<proteinExistence type="predicted"/>
<evidence type="ECO:0000313" key="2">
    <source>
        <dbReference type="EMBL" id="CCO07873.1"/>
    </source>
</evidence>
<protein>
    <submittedName>
        <fullName evidence="2">Uncharacterized protein</fullName>
    </submittedName>
</protein>
<dbReference type="AlphaFoldDB" id="K8E8P6"/>
<evidence type="ECO:0000313" key="3">
    <source>
        <dbReference type="Proteomes" id="UP000009315"/>
    </source>
</evidence>
<comment type="caution">
    <text evidence="2">The sequence shown here is derived from an EMBL/GenBank/DDBJ whole genome shotgun (WGS) entry which is preliminary data.</text>
</comment>
<dbReference type="EMBL" id="CAOS01000001">
    <property type="protein sequence ID" value="CCO06919.1"/>
    <property type="molecule type" value="Genomic_DNA"/>
</dbReference>